<accession>A0A1J7BQ76</accession>
<proteinExistence type="predicted"/>
<dbReference type="STRING" id="1428644.BIV57_20725"/>
<reference evidence="2 3" key="1">
    <citation type="submission" date="2016-10" db="EMBL/GenBank/DDBJ databases">
        <title>Genome sequence of Streptomyces gilvigriseus MUSC 26.</title>
        <authorList>
            <person name="Lee L.-H."/>
            <person name="Ser H.-L."/>
        </authorList>
    </citation>
    <scope>NUCLEOTIDE SEQUENCE [LARGE SCALE GENOMIC DNA]</scope>
    <source>
        <strain evidence="2 3">MUSC 26</strain>
    </source>
</reference>
<feature type="transmembrane region" description="Helical" evidence="1">
    <location>
        <begin position="20"/>
        <end position="50"/>
    </location>
</feature>
<dbReference type="NCBIfam" id="NF041681">
    <property type="entry name" value="HGxxPAAW"/>
    <property type="match status" value="1"/>
</dbReference>
<dbReference type="Proteomes" id="UP000243342">
    <property type="component" value="Unassembled WGS sequence"/>
</dbReference>
<protein>
    <submittedName>
        <fullName evidence="2">Uncharacterized protein</fullName>
    </submittedName>
</protein>
<organism evidence="2 3">
    <name type="scientific">Mangrovactinospora gilvigrisea</name>
    <dbReference type="NCBI Taxonomy" id="1428644"/>
    <lineage>
        <taxon>Bacteria</taxon>
        <taxon>Bacillati</taxon>
        <taxon>Actinomycetota</taxon>
        <taxon>Actinomycetes</taxon>
        <taxon>Kitasatosporales</taxon>
        <taxon>Streptomycetaceae</taxon>
        <taxon>Mangrovactinospora</taxon>
    </lineage>
</organism>
<dbReference type="InterPro" id="IPR046550">
    <property type="entry name" value="DUF6704"/>
</dbReference>
<keyword evidence="1" id="KW-0812">Transmembrane</keyword>
<name>A0A1J7BQ76_9ACTN</name>
<keyword evidence="1" id="KW-1133">Transmembrane helix</keyword>
<gene>
    <name evidence="2" type="ORF">BIV57_20725</name>
</gene>
<sequence>MSSSSHASEHGHSPAAWTGVTIVFIGFMIAAVGVVGAMLPILYVGLAVILGGAVVGKVMSSAGLGVNGRG</sequence>
<dbReference type="Pfam" id="PF20447">
    <property type="entry name" value="DUF6704"/>
    <property type="match status" value="1"/>
</dbReference>
<evidence type="ECO:0000256" key="1">
    <source>
        <dbReference type="SAM" id="Phobius"/>
    </source>
</evidence>
<keyword evidence="3" id="KW-1185">Reference proteome</keyword>
<dbReference type="AlphaFoldDB" id="A0A1J7BQ76"/>
<evidence type="ECO:0000313" key="2">
    <source>
        <dbReference type="EMBL" id="OIV35601.1"/>
    </source>
</evidence>
<keyword evidence="1" id="KW-0472">Membrane</keyword>
<comment type="caution">
    <text evidence="2">The sequence shown here is derived from an EMBL/GenBank/DDBJ whole genome shotgun (WGS) entry which is preliminary data.</text>
</comment>
<dbReference type="EMBL" id="MLCF01000143">
    <property type="protein sequence ID" value="OIV35601.1"/>
    <property type="molecule type" value="Genomic_DNA"/>
</dbReference>
<evidence type="ECO:0000313" key="3">
    <source>
        <dbReference type="Proteomes" id="UP000243342"/>
    </source>
</evidence>
<dbReference type="RefSeq" id="WP_071658445.1">
    <property type="nucleotide sequence ID" value="NZ_MLCF01000143.1"/>
</dbReference>